<dbReference type="NCBIfam" id="NF047558">
    <property type="entry name" value="TPR_END_plus"/>
    <property type="match status" value="1"/>
</dbReference>
<dbReference type="InterPro" id="IPR011990">
    <property type="entry name" value="TPR-like_helical_dom_sf"/>
</dbReference>
<dbReference type="STRING" id="1499688.BN000_01757"/>
<dbReference type="Gene3D" id="1.25.40.10">
    <property type="entry name" value="Tetratricopeptide repeat domain"/>
    <property type="match status" value="1"/>
</dbReference>
<dbReference type="Pfam" id="PF13181">
    <property type="entry name" value="TPR_8"/>
    <property type="match status" value="2"/>
</dbReference>
<dbReference type="GO" id="GO:0045892">
    <property type="term" value="P:negative regulation of DNA-templated transcription"/>
    <property type="evidence" value="ECO:0007669"/>
    <property type="project" value="InterPro"/>
</dbReference>
<dbReference type="AlphaFoldDB" id="A0A0U1NUW4"/>
<keyword evidence="4" id="KW-1185">Reference proteome</keyword>
<dbReference type="EMBL" id="CVRB01000002">
    <property type="protein sequence ID" value="CRK81841.1"/>
    <property type="molecule type" value="Genomic_DNA"/>
</dbReference>
<dbReference type="SMART" id="SM00028">
    <property type="entry name" value="TPR"/>
    <property type="match status" value="3"/>
</dbReference>
<keyword evidence="2" id="KW-0732">Signal</keyword>
<dbReference type="PANTHER" id="PTHR44749">
    <property type="entry name" value="SUPPRESSOR OF RPS4-RLD 1"/>
    <property type="match status" value="1"/>
</dbReference>
<evidence type="ECO:0000256" key="2">
    <source>
        <dbReference type="SAM" id="SignalP"/>
    </source>
</evidence>
<feature type="chain" id="PRO_5039726909" description="Tetratricopeptide repeat protein" evidence="2">
    <location>
        <begin position="23"/>
        <end position="246"/>
    </location>
</feature>
<sequence precursor="true">MRKPFYLRICFTIVLTVSVLSIGVSCSRSEVSTQSQNNANKQMTTQNNKNNTKQKAEALAKHTEVQNAEQSQGTEDSQKKAELEKQLEAKYQEGYNAFRSQEYSTAIQIEDEIIQQDPAFYKAYNVKGIAECFSGNFNGGLANIDKSLQLKPDYGYALFNKGLAYELFGYYDDAITWYNKDLEIENYVWSYYGISSIYGRRGDVANTVKYLKLALNLEPAVKDVAKTEKDFNNVRNSKEFQALISN</sequence>
<gene>
    <name evidence="3" type="ORF">BN000_01757</name>
</gene>
<feature type="compositionally biased region" description="Polar residues" evidence="1">
    <location>
        <begin position="65"/>
        <end position="75"/>
    </location>
</feature>
<proteinExistence type="predicted"/>
<feature type="compositionally biased region" description="Low complexity" evidence="1">
    <location>
        <begin position="36"/>
        <end position="53"/>
    </location>
</feature>
<evidence type="ECO:0000313" key="3">
    <source>
        <dbReference type="EMBL" id="CRK81841.1"/>
    </source>
</evidence>
<dbReference type="RefSeq" id="WP_090633415.1">
    <property type="nucleotide sequence ID" value="NZ_CVRB01000002.1"/>
</dbReference>
<feature type="region of interest" description="Disordered" evidence="1">
    <location>
        <begin position="31"/>
        <end position="82"/>
    </location>
</feature>
<dbReference type="Proteomes" id="UP000199087">
    <property type="component" value="Unassembled WGS sequence"/>
</dbReference>
<reference evidence="4" key="1">
    <citation type="submission" date="2015-05" db="EMBL/GenBank/DDBJ databases">
        <authorList>
            <person name="Urmite Genomes"/>
        </authorList>
    </citation>
    <scope>NUCLEOTIDE SEQUENCE [LARGE SCALE GENOMIC DNA]</scope>
    <source>
        <strain evidence="4">LF1</strain>
    </source>
</reference>
<evidence type="ECO:0000313" key="4">
    <source>
        <dbReference type="Proteomes" id="UP000199087"/>
    </source>
</evidence>
<feature type="signal peptide" evidence="2">
    <location>
        <begin position="1"/>
        <end position="22"/>
    </location>
</feature>
<dbReference type="SUPFAM" id="SSF48452">
    <property type="entry name" value="TPR-like"/>
    <property type="match status" value="1"/>
</dbReference>
<organism evidence="3 4">
    <name type="scientific">Neobacillus massiliamazoniensis</name>
    <dbReference type="NCBI Taxonomy" id="1499688"/>
    <lineage>
        <taxon>Bacteria</taxon>
        <taxon>Bacillati</taxon>
        <taxon>Bacillota</taxon>
        <taxon>Bacilli</taxon>
        <taxon>Bacillales</taxon>
        <taxon>Bacillaceae</taxon>
        <taxon>Neobacillus</taxon>
    </lineage>
</organism>
<accession>A0A0U1NUW4</accession>
<feature type="compositionally biased region" description="Basic and acidic residues" evidence="1">
    <location>
        <begin position="54"/>
        <end position="64"/>
    </location>
</feature>
<name>A0A0U1NUW4_9BACI</name>
<evidence type="ECO:0008006" key="5">
    <source>
        <dbReference type="Google" id="ProtNLM"/>
    </source>
</evidence>
<dbReference type="PROSITE" id="PS51257">
    <property type="entry name" value="PROKAR_LIPOPROTEIN"/>
    <property type="match status" value="1"/>
</dbReference>
<protein>
    <recommendedName>
        <fullName evidence="5">Tetratricopeptide repeat protein</fullName>
    </recommendedName>
</protein>
<dbReference type="OrthoDB" id="1633926at2"/>
<dbReference type="InterPro" id="IPR044650">
    <property type="entry name" value="SRFR1-like"/>
</dbReference>
<dbReference type="InterPro" id="IPR019734">
    <property type="entry name" value="TPR_rpt"/>
</dbReference>
<evidence type="ECO:0000256" key="1">
    <source>
        <dbReference type="SAM" id="MobiDB-lite"/>
    </source>
</evidence>
<dbReference type="PANTHER" id="PTHR44749:SF1">
    <property type="entry name" value="TETRATRICOPEPTIDE-LIKE HELICAL DOMAIN-CONTAINING PROTEIN"/>
    <property type="match status" value="1"/>
</dbReference>